<dbReference type="PANTHER" id="PTHR34322:SF2">
    <property type="entry name" value="TRANSPOSASE IS200-LIKE DOMAIN-CONTAINING PROTEIN"/>
    <property type="match status" value="1"/>
</dbReference>
<dbReference type="Proteomes" id="UP000176923">
    <property type="component" value="Unassembled WGS sequence"/>
</dbReference>
<feature type="domain" description="Transposase IS200-like" evidence="1">
    <location>
        <begin position="9"/>
        <end position="124"/>
    </location>
</feature>
<dbReference type="SMART" id="SM01321">
    <property type="entry name" value="Y1_Tnp"/>
    <property type="match status" value="1"/>
</dbReference>
<evidence type="ECO:0000313" key="2">
    <source>
        <dbReference type="EMBL" id="OGG15594.1"/>
    </source>
</evidence>
<dbReference type="Pfam" id="PF01797">
    <property type="entry name" value="Y1_Tnp"/>
    <property type="match status" value="1"/>
</dbReference>
<name>A0A1F5ZTD6_9BACT</name>
<dbReference type="GO" id="GO:0004803">
    <property type="term" value="F:transposase activity"/>
    <property type="evidence" value="ECO:0007669"/>
    <property type="project" value="InterPro"/>
</dbReference>
<evidence type="ECO:0000313" key="3">
    <source>
        <dbReference type="Proteomes" id="UP000176923"/>
    </source>
</evidence>
<comment type="caution">
    <text evidence="2">The sequence shown here is derived from an EMBL/GenBank/DDBJ whole genome shotgun (WGS) entry which is preliminary data.</text>
</comment>
<sequence>MPRSPRLLLPLSFYHVMTRGNNLNTIFRQNDDYDKYLKIVRDLKEIHPFDLYHYCLMPNHVYLLIKTNKESDFSSFMKKINLIYFYYYKKKYGWVGHFWQDRFKSQPIGKDNYFIQCGKYIELNPVRAAIVRHPKDYTYSSYTFYSEGKTDPLITGDMFYQELGNTGKERQMIYKEIIIDELVRNTYKKKIWGSKEQRYNEYRKIRYHI</sequence>
<dbReference type="EMBL" id="MFJL01000022">
    <property type="protein sequence ID" value="OGG15594.1"/>
    <property type="molecule type" value="Genomic_DNA"/>
</dbReference>
<gene>
    <name evidence="2" type="ORF">A3D77_02765</name>
</gene>
<dbReference type="AlphaFoldDB" id="A0A1F5ZTD6"/>
<accession>A0A1F5ZTD6</accession>
<dbReference type="GO" id="GO:0006313">
    <property type="term" value="P:DNA transposition"/>
    <property type="evidence" value="ECO:0007669"/>
    <property type="project" value="InterPro"/>
</dbReference>
<reference evidence="2 3" key="1">
    <citation type="journal article" date="2016" name="Nat. Commun.">
        <title>Thousands of microbial genomes shed light on interconnected biogeochemical processes in an aquifer system.</title>
        <authorList>
            <person name="Anantharaman K."/>
            <person name="Brown C.T."/>
            <person name="Hug L.A."/>
            <person name="Sharon I."/>
            <person name="Castelle C.J."/>
            <person name="Probst A.J."/>
            <person name="Thomas B.C."/>
            <person name="Singh A."/>
            <person name="Wilkins M.J."/>
            <person name="Karaoz U."/>
            <person name="Brodie E.L."/>
            <person name="Williams K.H."/>
            <person name="Hubbard S.S."/>
            <person name="Banfield J.F."/>
        </authorList>
    </citation>
    <scope>NUCLEOTIDE SEQUENCE [LARGE SCALE GENOMIC DNA]</scope>
</reference>
<protein>
    <recommendedName>
        <fullName evidence="1">Transposase IS200-like domain-containing protein</fullName>
    </recommendedName>
</protein>
<organism evidence="2 3">
    <name type="scientific">Candidatus Gottesmanbacteria bacterium RIFCSPHIGHO2_02_FULL_39_11</name>
    <dbReference type="NCBI Taxonomy" id="1798382"/>
    <lineage>
        <taxon>Bacteria</taxon>
        <taxon>Candidatus Gottesmaniibacteriota</taxon>
    </lineage>
</organism>
<dbReference type="PANTHER" id="PTHR34322">
    <property type="entry name" value="TRANSPOSASE, Y1_TNP DOMAIN-CONTAINING"/>
    <property type="match status" value="1"/>
</dbReference>
<dbReference type="GO" id="GO:0003677">
    <property type="term" value="F:DNA binding"/>
    <property type="evidence" value="ECO:0007669"/>
    <property type="project" value="InterPro"/>
</dbReference>
<dbReference type="SUPFAM" id="SSF143422">
    <property type="entry name" value="Transposase IS200-like"/>
    <property type="match status" value="1"/>
</dbReference>
<dbReference type="InterPro" id="IPR036515">
    <property type="entry name" value="Transposase_17_sf"/>
</dbReference>
<proteinExistence type="predicted"/>
<evidence type="ECO:0000259" key="1">
    <source>
        <dbReference type="SMART" id="SM01321"/>
    </source>
</evidence>
<dbReference type="InterPro" id="IPR002686">
    <property type="entry name" value="Transposase_17"/>
</dbReference>
<dbReference type="Gene3D" id="3.30.70.1290">
    <property type="entry name" value="Transposase IS200-like"/>
    <property type="match status" value="1"/>
</dbReference>